<dbReference type="InterPro" id="IPR036691">
    <property type="entry name" value="Endo/exonu/phosph_ase_sf"/>
</dbReference>
<dbReference type="PANTHER" id="PTHR12121:SF34">
    <property type="entry name" value="PROTEIN ANGEL"/>
    <property type="match status" value="1"/>
</dbReference>
<proteinExistence type="predicted"/>
<dbReference type="Pfam" id="PF03372">
    <property type="entry name" value="Exo_endo_phos"/>
    <property type="match status" value="1"/>
</dbReference>
<accession>A0A9P8CZ06</accession>
<dbReference type="GO" id="GO:0000175">
    <property type="term" value="F:3'-5'-RNA exonuclease activity"/>
    <property type="evidence" value="ECO:0007669"/>
    <property type="project" value="TreeGrafter"/>
</dbReference>
<reference evidence="2" key="1">
    <citation type="submission" date="2021-07" db="EMBL/GenBank/DDBJ databases">
        <title>Draft genome of Mortierella alpina, strain LL118, isolated from an aspen leaf litter sample.</title>
        <authorList>
            <person name="Yang S."/>
            <person name="Vinatzer B.A."/>
        </authorList>
    </citation>
    <scope>NUCLEOTIDE SEQUENCE</scope>
    <source>
        <strain evidence="2">LL118</strain>
    </source>
</reference>
<name>A0A9P8CZ06_MORAP</name>
<dbReference type="InterPro" id="IPR050410">
    <property type="entry name" value="CCR4/nocturin_mRNA_transcr"/>
</dbReference>
<dbReference type="Gene3D" id="3.60.10.10">
    <property type="entry name" value="Endonuclease/exonuclease/phosphatase"/>
    <property type="match status" value="1"/>
</dbReference>
<dbReference type="InterPro" id="IPR005135">
    <property type="entry name" value="Endo/exonuclease/phosphatase"/>
</dbReference>
<dbReference type="Proteomes" id="UP000717515">
    <property type="component" value="Unassembled WGS sequence"/>
</dbReference>
<dbReference type="EMBL" id="JAIFTL010000384">
    <property type="protein sequence ID" value="KAG9319750.1"/>
    <property type="molecule type" value="Genomic_DNA"/>
</dbReference>
<organism evidence="2 3">
    <name type="scientific">Mortierella alpina</name>
    <name type="common">Oleaginous fungus</name>
    <name type="synonym">Mortierella renispora</name>
    <dbReference type="NCBI Taxonomy" id="64518"/>
    <lineage>
        <taxon>Eukaryota</taxon>
        <taxon>Fungi</taxon>
        <taxon>Fungi incertae sedis</taxon>
        <taxon>Mucoromycota</taxon>
        <taxon>Mortierellomycotina</taxon>
        <taxon>Mortierellomycetes</taxon>
        <taxon>Mortierellales</taxon>
        <taxon>Mortierellaceae</taxon>
        <taxon>Mortierella</taxon>
    </lineage>
</organism>
<comment type="caution">
    <text evidence="2">The sequence shown here is derived from an EMBL/GenBank/DDBJ whole genome shotgun (WGS) entry which is preliminary data.</text>
</comment>
<feature type="domain" description="Endonuclease/exonuclease/phosphatase" evidence="1">
    <location>
        <begin position="6"/>
        <end position="211"/>
    </location>
</feature>
<protein>
    <recommendedName>
        <fullName evidence="1">Endonuclease/exonuclease/phosphatase domain-containing protein</fullName>
    </recommendedName>
</protein>
<dbReference type="SUPFAM" id="SSF56219">
    <property type="entry name" value="DNase I-like"/>
    <property type="match status" value="1"/>
</dbReference>
<gene>
    <name evidence="2" type="ORF">KVV02_003200</name>
</gene>
<dbReference type="AlphaFoldDB" id="A0A9P8CZ06"/>
<dbReference type="PANTHER" id="PTHR12121">
    <property type="entry name" value="CARBON CATABOLITE REPRESSOR PROTEIN 4"/>
    <property type="match status" value="1"/>
</dbReference>
<evidence type="ECO:0000313" key="3">
    <source>
        <dbReference type="Proteomes" id="UP000717515"/>
    </source>
</evidence>
<evidence type="ECO:0000259" key="1">
    <source>
        <dbReference type="Pfam" id="PF03372"/>
    </source>
</evidence>
<evidence type="ECO:0000313" key="2">
    <source>
        <dbReference type="EMBL" id="KAG9319750.1"/>
    </source>
</evidence>
<sequence>MLSVVSYNLLSNTLAQTDSKFDEAVYAPELLDWTARRTRLLDELAGYNSDVVCLQELDKGDYDGVFGARMVALGYGGKVFKKRNTRFEHGMAIFYKLDRVKVIRDCPIPFPQGKVEGVENPGIMLLLEVGAEEQRVCVATTHIPCNDSQGGLRKVGQVMALLSAARALMEKNWSMPFILTGDFNAHLRDAIIKFIRSGSVDLKRIRENKVRAPDSALSEFKAQTQVMRGVFTPSTSVSKADKPEAEMPSEVMKPSKAEELHNMIKSGKDLMDTVVVHVSRLELPDGLAQLKAGLPAVNLGSDHFALGAKFRIADRVIGLGWPGTPDYIGLEDDGKAMVEVDARDRKRYFL</sequence>